<name>A0ABD2AZF2_VESMC</name>
<sequence>MRVGKKKEVARRQSSPSSPSSPSSSSPSSSPKSESDVKRNELANFLLGKTNSCLWRERGRIKKKEEEDVGGRRYLMALAEIFAISIYPPLATSPFISRTRLEYFPAPARKSREGKLTTRKGRSPAYDGIAFSRDNG</sequence>
<feature type="region of interest" description="Disordered" evidence="1">
    <location>
        <begin position="1"/>
        <end position="40"/>
    </location>
</feature>
<feature type="compositionally biased region" description="Low complexity" evidence="1">
    <location>
        <begin position="14"/>
        <end position="32"/>
    </location>
</feature>
<dbReference type="Proteomes" id="UP001607303">
    <property type="component" value="Unassembled WGS sequence"/>
</dbReference>
<proteinExistence type="predicted"/>
<dbReference type="AlphaFoldDB" id="A0ABD2AZF2"/>
<comment type="caution">
    <text evidence="2">The sequence shown here is derived from an EMBL/GenBank/DDBJ whole genome shotgun (WGS) entry which is preliminary data.</text>
</comment>
<feature type="compositionally biased region" description="Basic and acidic residues" evidence="1">
    <location>
        <begin position="1"/>
        <end position="11"/>
    </location>
</feature>
<protein>
    <submittedName>
        <fullName evidence="2">Uncharacterized protein</fullName>
    </submittedName>
</protein>
<gene>
    <name evidence="2" type="ORF">V1477_018288</name>
</gene>
<organism evidence="2 3">
    <name type="scientific">Vespula maculifrons</name>
    <name type="common">Eastern yellow jacket</name>
    <name type="synonym">Wasp</name>
    <dbReference type="NCBI Taxonomy" id="7453"/>
    <lineage>
        <taxon>Eukaryota</taxon>
        <taxon>Metazoa</taxon>
        <taxon>Ecdysozoa</taxon>
        <taxon>Arthropoda</taxon>
        <taxon>Hexapoda</taxon>
        <taxon>Insecta</taxon>
        <taxon>Pterygota</taxon>
        <taxon>Neoptera</taxon>
        <taxon>Endopterygota</taxon>
        <taxon>Hymenoptera</taxon>
        <taxon>Apocrita</taxon>
        <taxon>Aculeata</taxon>
        <taxon>Vespoidea</taxon>
        <taxon>Vespidae</taxon>
        <taxon>Vespinae</taxon>
        <taxon>Vespula</taxon>
    </lineage>
</organism>
<keyword evidence="3" id="KW-1185">Reference proteome</keyword>
<dbReference type="EMBL" id="JAYRBN010000110">
    <property type="protein sequence ID" value="KAL2725850.1"/>
    <property type="molecule type" value="Genomic_DNA"/>
</dbReference>
<accession>A0ABD2AZF2</accession>
<evidence type="ECO:0000313" key="2">
    <source>
        <dbReference type="EMBL" id="KAL2725850.1"/>
    </source>
</evidence>
<evidence type="ECO:0000256" key="1">
    <source>
        <dbReference type="SAM" id="MobiDB-lite"/>
    </source>
</evidence>
<reference evidence="2 3" key="1">
    <citation type="journal article" date="2024" name="Ann. Entomol. Soc. Am.">
        <title>Genomic analyses of the southern and eastern yellowjacket wasps (Hymenoptera: Vespidae) reveal evolutionary signatures of social life.</title>
        <authorList>
            <person name="Catto M.A."/>
            <person name="Caine P.B."/>
            <person name="Orr S.E."/>
            <person name="Hunt B.G."/>
            <person name="Goodisman M.A.D."/>
        </authorList>
    </citation>
    <scope>NUCLEOTIDE SEQUENCE [LARGE SCALE GENOMIC DNA]</scope>
    <source>
        <strain evidence="2">232</strain>
        <tissue evidence="2">Head and thorax</tissue>
    </source>
</reference>
<evidence type="ECO:0000313" key="3">
    <source>
        <dbReference type="Proteomes" id="UP001607303"/>
    </source>
</evidence>
<feature type="region of interest" description="Disordered" evidence="1">
    <location>
        <begin position="109"/>
        <end position="136"/>
    </location>
</feature>